<keyword evidence="1" id="KW-1133">Transmembrane helix</keyword>
<dbReference type="Proteomes" id="UP000317839">
    <property type="component" value="Unassembled WGS sequence"/>
</dbReference>
<dbReference type="RefSeq" id="WP_142942375.1">
    <property type="nucleotide sequence ID" value="NZ_VIKR01000003.1"/>
</dbReference>
<evidence type="ECO:0000256" key="1">
    <source>
        <dbReference type="SAM" id="Phobius"/>
    </source>
</evidence>
<dbReference type="AlphaFoldDB" id="A0A545T8W5"/>
<name>A0A545T8W5_9GAMM</name>
<dbReference type="EMBL" id="VIKR01000003">
    <property type="protein sequence ID" value="TQV73667.1"/>
    <property type="molecule type" value="Genomic_DNA"/>
</dbReference>
<proteinExistence type="predicted"/>
<sequence>MTRTHQFSSFNDFWPFYLGEHREKSCRVLHYVGTVGANALLIYFIWQQMWAWIPLALVFGYGPAWIGHFFIENNRPATFKHPWWSFIGDYKMLYLAATGKLKAELAKLD</sequence>
<organism evidence="2 3">
    <name type="scientific">Aliikangiella marina</name>
    <dbReference type="NCBI Taxonomy" id="1712262"/>
    <lineage>
        <taxon>Bacteria</taxon>
        <taxon>Pseudomonadati</taxon>
        <taxon>Pseudomonadota</taxon>
        <taxon>Gammaproteobacteria</taxon>
        <taxon>Oceanospirillales</taxon>
        <taxon>Pleioneaceae</taxon>
        <taxon>Aliikangiella</taxon>
    </lineage>
</organism>
<evidence type="ECO:0000313" key="3">
    <source>
        <dbReference type="Proteomes" id="UP000317839"/>
    </source>
</evidence>
<evidence type="ECO:0000313" key="2">
    <source>
        <dbReference type="EMBL" id="TQV73667.1"/>
    </source>
</evidence>
<accession>A0A545T8W5</accession>
<keyword evidence="1" id="KW-0812">Transmembrane</keyword>
<keyword evidence="1" id="KW-0472">Membrane</keyword>
<gene>
    <name evidence="2" type="ORF">FLL45_12400</name>
</gene>
<feature type="transmembrane region" description="Helical" evidence="1">
    <location>
        <begin position="52"/>
        <end position="71"/>
    </location>
</feature>
<dbReference type="InterPro" id="IPR009305">
    <property type="entry name" value="Mpo1-like"/>
</dbReference>
<dbReference type="OrthoDB" id="7356072at2"/>
<feature type="transmembrane region" description="Helical" evidence="1">
    <location>
        <begin position="28"/>
        <end position="46"/>
    </location>
</feature>
<dbReference type="Pfam" id="PF06127">
    <property type="entry name" value="Mpo1-like"/>
    <property type="match status" value="1"/>
</dbReference>
<protein>
    <submittedName>
        <fullName evidence="2">DUF962 domain-containing protein</fullName>
    </submittedName>
</protein>
<comment type="caution">
    <text evidence="2">The sequence shown here is derived from an EMBL/GenBank/DDBJ whole genome shotgun (WGS) entry which is preliminary data.</text>
</comment>
<keyword evidence="3" id="KW-1185">Reference proteome</keyword>
<reference evidence="2 3" key="1">
    <citation type="submission" date="2019-06" db="EMBL/GenBank/DDBJ databases">
        <title>Draft genome of Aliikangiella marina GYP-15.</title>
        <authorList>
            <person name="Wang G."/>
        </authorList>
    </citation>
    <scope>NUCLEOTIDE SEQUENCE [LARGE SCALE GENOMIC DNA]</scope>
    <source>
        <strain evidence="2 3">GYP-15</strain>
    </source>
</reference>
<dbReference type="PANTHER" id="PTHR34205:SF2">
    <property type="entry name" value="DUF962 DOMAIN-CONTAINING PROTEIN"/>
    <property type="match status" value="1"/>
</dbReference>
<dbReference type="PANTHER" id="PTHR34205">
    <property type="entry name" value="TRANSMEMBRANE PROTEIN"/>
    <property type="match status" value="1"/>
</dbReference>